<dbReference type="FunFam" id="3.40.50.300:FF:000025">
    <property type="entry name" value="ATP-dependent Clp protease subunit"/>
    <property type="match status" value="1"/>
</dbReference>
<dbReference type="InterPro" id="IPR019489">
    <property type="entry name" value="Clp_ATPase_C"/>
</dbReference>
<dbReference type="InterPro" id="IPR003959">
    <property type="entry name" value="ATPase_AAA_core"/>
</dbReference>
<feature type="transmembrane region" description="Helical" evidence="6">
    <location>
        <begin position="68"/>
        <end position="88"/>
    </location>
</feature>
<dbReference type="EMBL" id="PFPK01000005">
    <property type="protein sequence ID" value="PIZ95706.1"/>
    <property type="molecule type" value="Genomic_DNA"/>
</dbReference>
<feature type="domain" description="Clp R" evidence="7">
    <location>
        <begin position="171"/>
        <end position="305"/>
    </location>
</feature>
<comment type="caution">
    <text evidence="8">The sequence shown here is derived from an EMBL/GenBank/DDBJ whole genome shotgun (WGS) entry which is preliminary data.</text>
</comment>
<dbReference type="InterPro" id="IPR003593">
    <property type="entry name" value="AAA+_ATPase"/>
</dbReference>
<dbReference type="Pfam" id="PF10431">
    <property type="entry name" value="ClpB_D2-small"/>
    <property type="match status" value="1"/>
</dbReference>
<dbReference type="CDD" id="cd00009">
    <property type="entry name" value="AAA"/>
    <property type="match status" value="1"/>
</dbReference>
<dbReference type="SUPFAM" id="SSF52540">
    <property type="entry name" value="P-loop containing nucleoside triphosphate hydrolases"/>
    <property type="match status" value="2"/>
</dbReference>
<keyword evidence="3" id="KW-0067">ATP-binding</keyword>
<evidence type="ECO:0000259" key="7">
    <source>
        <dbReference type="PROSITE" id="PS51903"/>
    </source>
</evidence>
<dbReference type="Gene3D" id="3.40.50.300">
    <property type="entry name" value="P-loop containing nucleotide triphosphate hydrolases"/>
    <property type="match status" value="2"/>
</dbReference>
<dbReference type="Gene3D" id="1.10.8.60">
    <property type="match status" value="2"/>
</dbReference>
<keyword evidence="6" id="KW-0812">Transmembrane</keyword>
<keyword evidence="6" id="KW-0472">Membrane</keyword>
<dbReference type="CDD" id="cd19499">
    <property type="entry name" value="RecA-like_ClpB_Hsp104-like"/>
    <property type="match status" value="1"/>
</dbReference>
<dbReference type="Gene3D" id="1.10.1780.10">
    <property type="entry name" value="Clp, N-terminal domain"/>
    <property type="match status" value="1"/>
</dbReference>
<dbReference type="Pfam" id="PF07724">
    <property type="entry name" value="AAA_2"/>
    <property type="match status" value="1"/>
</dbReference>
<evidence type="ECO:0000256" key="5">
    <source>
        <dbReference type="PROSITE-ProRule" id="PRU01251"/>
    </source>
</evidence>
<sequence length="912" mass="102835">MQFPTQKKLPLLGCSQCDNTGYNGWSGCTVCRKYGMAYSVRGKLLYWGRPLTSYHIALRRATFFLHKFELFGSIIFGLGFFGFFLWRIKTGNLWLDLFSIEYWKSDPGVTQAFLWLAISVFAFFVYRLISNHKKVEIVENYSYDATEGEAGSVLVEWADAKRFARKNKKDISKVFTEEVIQTIEKSFGVARHYKNEHVSVYHLFYALLSVGSIGGVFARLSIPAKQLQAHVAKKFLDNNVGKNDDLSQILFHAYDYAYEAKQEYVHVTELLYAVAMQSEKIQELLYDLKVDKQKLVNVIEWLRIGERLREQHKKFRKAASRRSKYGMDRAMTAIATPFLNKFSQDLTLAAKFGQLYPCVAREKEIDQLFRIIEGGAKSAILVGQRGVGKMSIVEGIAQRMIEDDVPNLLKDKRLVQISTSSLLAGTTMSGAQQRLIQIMNEVSRAKNIILFINNLHDLIGAGANGGGEGLDVSETLAEFLGTDRFFSFVTTTIEGFNKYILDSEIAQTLVRVDINEMDENQAIQVLESKVGITEYKHQVFFSYDAVAQAVRLAVKFLHDKNLPESAIELMTEAATHTRSKRGKNQLVTEEDVATIVGSKTGIPVTSISEDESSKLLRLEDEMHKRMIGQNEAVVLVASALRRARAQMRSEKRPIANFLFLGPTGVGKTELAKTIASVYFGGEERMIRVDMSEYQDKSGIYRLIGQLGQQGTGFLTETVRQNPFSLVLLDEMEKADPDILNLFLQVFDDGRLTDSVGRVIDFTNTIIIATSNAGTSYIQDQIKNGVDMESLRKDIVSGELKKYYKPEFLNRFDGIVLFKSLNREEIKQIAGLMLKRVEKDLAIKGIEMRVEDSALESLVTVGFDPEFGARPMRRAIQDKVENQLADLVLGGKLNRRDVVVLGEGCKVRVERSG</sequence>
<reference evidence="9" key="1">
    <citation type="submission" date="2017-09" db="EMBL/GenBank/DDBJ databases">
        <title>Depth-based differentiation of microbial function through sediment-hosted aquifers and enrichment of novel symbionts in the deep terrestrial subsurface.</title>
        <authorList>
            <person name="Probst A.J."/>
            <person name="Ladd B."/>
            <person name="Jarett J.K."/>
            <person name="Geller-Mcgrath D.E."/>
            <person name="Sieber C.M.K."/>
            <person name="Emerson J.B."/>
            <person name="Anantharaman K."/>
            <person name="Thomas B.C."/>
            <person name="Malmstrom R."/>
            <person name="Stieglmeier M."/>
            <person name="Klingl A."/>
            <person name="Woyke T."/>
            <person name="Ryan C.M."/>
            <person name="Banfield J.F."/>
        </authorList>
    </citation>
    <scope>NUCLEOTIDE SEQUENCE [LARGE SCALE GENOMIC DNA]</scope>
</reference>
<evidence type="ECO:0000256" key="3">
    <source>
        <dbReference type="ARBA" id="ARBA00022840"/>
    </source>
</evidence>
<dbReference type="GO" id="GO:0005737">
    <property type="term" value="C:cytoplasm"/>
    <property type="evidence" value="ECO:0007669"/>
    <property type="project" value="TreeGrafter"/>
</dbReference>
<dbReference type="PROSITE" id="PS51903">
    <property type="entry name" value="CLP_R"/>
    <property type="match status" value="1"/>
</dbReference>
<protein>
    <recommendedName>
        <fullName evidence="7">Clp R domain-containing protein</fullName>
    </recommendedName>
</protein>
<evidence type="ECO:0000256" key="6">
    <source>
        <dbReference type="SAM" id="Phobius"/>
    </source>
</evidence>
<keyword evidence="1 5" id="KW-0677">Repeat</keyword>
<dbReference type="InterPro" id="IPR036628">
    <property type="entry name" value="Clp_N_dom_sf"/>
</dbReference>
<gene>
    <name evidence="8" type="ORF">COX81_00330</name>
</gene>
<evidence type="ECO:0000256" key="1">
    <source>
        <dbReference type="ARBA" id="ARBA00022737"/>
    </source>
</evidence>
<dbReference type="Pfam" id="PF17871">
    <property type="entry name" value="AAA_lid_9"/>
    <property type="match status" value="1"/>
</dbReference>
<evidence type="ECO:0000313" key="8">
    <source>
        <dbReference type="EMBL" id="PIZ95706.1"/>
    </source>
</evidence>
<name>A0A2M7V9Z9_9BACT</name>
<dbReference type="InterPro" id="IPR027417">
    <property type="entry name" value="P-loop_NTPase"/>
</dbReference>
<dbReference type="Pfam" id="PF00004">
    <property type="entry name" value="AAA"/>
    <property type="match status" value="1"/>
</dbReference>
<dbReference type="InterPro" id="IPR050130">
    <property type="entry name" value="ClpA_ClpB"/>
</dbReference>
<dbReference type="GO" id="GO:0016887">
    <property type="term" value="F:ATP hydrolysis activity"/>
    <property type="evidence" value="ECO:0007669"/>
    <property type="project" value="InterPro"/>
</dbReference>
<dbReference type="AlphaFoldDB" id="A0A2M7V9Z9"/>
<dbReference type="SMART" id="SM00382">
    <property type="entry name" value="AAA"/>
    <property type="match status" value="2"/>
</dbReference>
<dbReference type="PANTHER" id="PTHR11638">
    <property type="entry name" value="ATP-DEPENDENT CLP PROTEASE"/>
    <property type="match status" value="1"/>
</dbReference>
<dbReference type="Proteomes" id="UP000228568">
    <property type="component" value="Unassembled WGS sequence"/>
</dbReference>
<dbReference type="PANTHER" id="PTHR11638:SF18">
    <property type="entry name" value="HEAT SHOCK PROTEIN 104"/>
    <property type="match status" value="1"/>
</dbReference>
<organism evidence="8 9">
    <name type="scientific">Candidatus Magasanikbacteria bacterium CG_4_10_14_0_2_um_filter_37_12</name>
    <dbReference type="NCBI Taxonomy" id="1974637"/>
    <lineage>
        <taxon>Bacteria</taxon>
        <taxon>Candidatus Magasanikiibacteriota</taxon>
    </lineage>
</organism>
<dbReference type="InterPro" id="IPR041546">
    <property type="entry name" value="ClpA/ClpB_AAA_lid"/>
</dbReference>
<dbReference type="InterPro" id="IPR001270">
    <property type="entry name" value="ClpA/B"/>
</dbReference>
<feature type="transmembrane region" description="Helical" evidence="6">
    <location>
        <begin position="200"/>
        <end position="220"/>
    </location>
</feature>
<dbReference type="SMART" id="SM01086">
    <property type="entry name" value="ClpB_D2-small"/>
    <property type="match status" value="1"/>
</dbReference>
<proteinExistence type="predicted"/>
<dbReference type="SUPFAM" id="SSF81923">
    <property type="entry name" value="Double Clp-N motif"/>
    <property type="match status" value="1"/>
</dbReference>
<dbReference type="GO" id="GO:0005524">
    <property type="term" value="F:ATP binding"/>
    <property type="evidence" value="ECO:0007669"/>
    <property type="project" value="UniProtKB-KW"/>
</dbReference>
<dbReference type="PRINTS" id="PR00300">
    <property type="entry name" value="CLPPROTEASEA"/>
</dbReference>
<feature type="transmembrane region" description="Helical" evidence="6">
    <location>
        <begin position="108"/>
        <end position="129"/>
    </location>
</feature>
<keyword evidence="2" id="KW-0547">Nucleotide-binding</keyword>
<evidence type="ECO:0000313" key="9">
    <source>
        <dbReference type="Proteomes" id="UP000228568"/>
    </source>
</evidence>
<accession>A0A2M7V9Z9</accession>
<evidence type="ECO:0000256" key="4">
    <source>
        <dbReference type="ARBA" id="ARBA00023186"/>
    </source>
</evidence>
<evidence type="ECO:0000256" key="2">
    <source>
        <dbReference type="ARBA" id="ARBA00022741"/>
    </source>
</evidence>
<keyword evidence="4" id="KW-0143">Chaperone</keyword>
<dbReference type="InterPro" id="IPR004176">
    <property type="entry name" value="Clp_R_N"/>
</dbReference>
<keyword evidence="6" id="KW-1133">Transmembrane helix</keyword>
<dbReference type="GO" id="GO:0034605">
    <property type="term" value="P:cellular response to heat"/>
    <property type="evidence" value="ECO:0007669"/>
    <property type="project" value="TreeGrafter"/>
</dbReference>